<dbReference type="InterPro" id="IPR003812">
    <property type="entry name" value="Fido"/>
</dbReference>
<protein>
    <submittedName>
        <fullName evidence="4">Fic doc family</fullName>
    </submittedName>
</protein>
<evidence type="ECO:0000259" key="3">
    <source>
        <dbReference type="PROSITE" id="PS51459"/>
    </source>
</evidence>
<proteinExistence type="predicted"/>
<evidence type="ECO:0000256" key="1">
    <source>
        <dbReference type="PIRSR" id="PIRSR640198-1"/>
    </source>
</evidence>
<dbReference type="AlphaFoldDB" id="A0AAN6N0K9"/>
<keyword evidence="2" id="KW-0067">ATP-binding</keyword>
<dbReference type="Gene3D" id="1.10.3290.10">
    <property type="entry name" value="Fido-like domain"/>
    <property type="match status" value="1"/>
</dbReference>
<evidence type="ECO:0000256" key="2">
    <source>
        <dbReference type="PIRSR" id="PIRSR640198-2"/>
    </source>
</evidence>
<sequence length="364" mass="41933">MFSRIRPGFARSLSSFAAQRETLLREIYAPFANLEKGSPEYENLALSGKVWEDYFQPADSERYGYLKIQQLYTPILREIDTLKESMRSLRSAIGQDLIAEYAHQSVQIEDNKLELRESIKINDYLASALFKKVDLASTSASEISQTSLPDVHYLLPHADASQVAELRNHIVASHWVTDAALQNLGTPGLNEDDVRCLSALVNKGTNSEWIYTHGWGKRIVLGDYRQTPISVRSNPLCIFPYHPEVPALMRRFFQWRDKATYKKDLHPLILACQATIYFLHIHPFPDGNGRVSRLMMQDYMVRQGYVPVVIQGLERQDYIRMVQDAQRGEPREFVTKILTTQLEEMHTFRMRELAQEIPAVGRKR</sequence>
<dbReference type="InterPro" id="IPR036597">
    <property type="entry name" value="Fido-like_dom_sf"/>
</dbReference>
<reference evidence="5" key="1">
    <citation type="journal article" date="2023" name="Mol. Phylogenet. Evol.">
        <title>Genome-scale phylogeny and comparative genomics of the fungal order Sordariales.</title>
        <authorList>
            <person name="Hensen N."/>
            <person name="Bonometti L."/>
            <person name="Westerberg I."/>
            <person name="Brannstrom I.O."/>
            <person name="Guillou S."/>
            <person name="Cros-Aarteil S."/>
            <person name="Calhoun S."/>
            <person name="Haridas S."/>
            <person name="Kuo A."/>
            <person name="Mondo S."/>
            <person name="Pangilinan J."/>
            <person name="Riley R."/>
            <person name="LaButti K."/>
            <person name="Andreopoulos B."/>
            <person name="Lipzen A."/>
            <person name="Chen C."/>
            <person name="Yan M."/>
            <person name="Daum C."/>
            <person name="Ng V."/>
            <person name="Clum A."/>
            <person name="Steindorff A."/>
            <person name="Ohm R.A."/>
            <person name="Martin F."/>
            <person name="Silar P."/>
            <person name="Natvig D.O."/>
            <person name="Lalanne C."/>
            <person name="Gautier V."/>
            <person name="Ament-Velasquez S.L."/>
            <person name="Kruys A."/>
            <person name="Hutchinson M.I."/>
            <person name="Powell A.J."/>
            <person name="Barry K."/>
            <person name="Miller A.N."/>
            <person name="Grigoriev I.V."/>
            <person name="Debuchy R."/>
            <person name="Gladieux P."/>
            <person name="Hiltunen Thoren M."/>
            <person name="Johannesson H."/>
        </authorList>
    </citation>
    <scope>NUCLEOTIDE SEQUENCE [LARGE SCALE GENOMIC DNA]</scope>
    <source>
        <strain evidence="5">CBS 340.73</strain>
    </source>
</reference>
<evidence type="ECO:0000313" key="4">
    <source>
        <dbReference type="EMBL" id="KAK3935648.1"/>
    </source>
</evidence>
<dbReference type="GO" id="GO:0005524">
    <property type="term" value="F:ATP binding"/>
    <property type="evidence" value="ECO:0007669"/>
    <property type="project" value="UniProtKB-KW"/>
</dbReference>
<dbReference type="Proteomes" id="UP001303473">
    <property type="component" value="Unassembled WGS sequence"/>
</dbReference>
<feature type="active site" evidence="1">
    <location>
        <position position="282"/>
    </location>
</feature>
<dbReference type="InterPro" id="IPR040198">
    <property type="entry name" value="Fido_containing"/>
</dbReference>
<evidence type="ECO:0000313" key="5">
    <source>
        <dbReference type="Proteomes" id="UP001303473"/>
    </source>
</evidence>
<organism evidence="4 5">
    <name type="scientific">Diplogelasinospora grovesii</name>
    <dbReference type="NCBI Taxonomy" id="303347"/>
    <lineage>
        <taxon>Eukaryota</taxon>
        <taxon>Fungi</taxon>
        <taxon>Dikarya</taxon>
        <taxon>Ascomycota</taxon>
        <taxon>Pezizomycotina</taxon>
        <taxon>Sordariomycetes</taxon>
        <taxon>Sordariomycetidae</taxon>
        <taxon>Sordariales</taxon>
        <taxon>Diplogelasinosporaceae</taxon>
        <taxon>Diplogelasinospora</taxon>
    </lineage>
</organism>
<keyword evidence="5" id="KW-1185">Reference proteome</keyword>
<gene>
    <name evidence="4" type="ORF">QBC46DRAFT_322943</name>
</gene>
<dbReference type="SUPFAM" id="SSF140931">
    <property type="entry name" value="Fic-like"/>
    <property type="match status" value="1"/>
</dbReference>
<feature type="domain" description="Fido" evidence="3">
    <location>
        <begin position="189"/>
        <end position="339"/>
    </location>
</feature>
<dbReference type="Pfam" id="PF02661">
    <property type="entry name" value="Fic"/>
    <property type="match status" value="1"/>
</dbReference>
<keyword evidence="2" id="KW-0547">Nucleotide-binding</keyword>
<comment type="caution">
    <text evidence="4">The sequence shown here is derived from an EMBL/GenBank/DDBJ whole genome shotgun (WGS) entry which is preliminary data.</text>
</comment>
<feature type="binding site" evidence="2">
    <location>
        <begin position="286"/>
        <end position="293"/>
    </location>
    <ligand>
        <name>ATP</name>
        <dbReference type="ChEBI" id="CHEBI:30616"/>
    </ligand>
</feature>
<dbReference type="EMBL" id="MU853913">
    <property type="protein sequence ID" value="KAK3935648.1"/>
    <property type="molecule type" value="Genomic_DNA"/>
</dbReference>
<dbReference type="PANTHER" id="PTHR13504:SF38">
    <property type="entry name" value="FIDO DOMAIN-CONTAINING PROTEIN"/>
    <property type="match status" value="1"/>
</dbReference>
<accession>A0AAN6N0K9</accession>
<name>A0AAN6N0K9_9PEZI</name>
<dbReference type="PROSITE" id="PS51459">
    <property type="entry name" value="FIDO"/>
    <property type="match status" value="1"/>
</dbReference>
<dbReference type="PANTHER" id="PTHR13504">
    <property type="entry name" value="FIDO DOMAIN-CONTAINING PROTEIN DDB_G0283145"/>
    <property type="match status" value="1"/>
</dbReference>